<evidence type="ECO:0000256" key="1">
    <source>
        <dbReference type="ARBA" id="ARBA00007592"/>
    </source>
</evidence>
<dbReference type="PANTHER" id="PTHR12128:SF66">
    <property type="entry name" value="4-HYDROXY-2-OXOGLUTARATE ALDOLASE, MITOCHONDRIAL"/>
    <property type="match status" value="1"/>
</dbReference>
<feature type="binding site" evidence="5">
    <location>
        <position position="205"/>
    </location>
    <ligand>
        <name>pyruvate</name>
        <dbReference type="ChEBI" id="CHEBI:15361"/>
    </ligand>
</feature>
<evidence type="ECO:0000313" key="6">
    <source>
        <dbReference type="EMBL" id="GIH14871.1"/>
    </source>
</evidence>
<dbReference type="AlphaFoldDB" id="A0A8J3QU37"/>
<dbReference type="SUPFAM" id="SSF51569">
    <property type="entry name" value="Aldolase"/>
    <property type="match status" value="1"/>
</dbReference>
<proteinExistence type="inferred from homology"/>
<dbReference type="InterPro" id="IPR013785">
    <property type="entry name" value="Aldolase_TIM"/>
</dbReference>
<dbReference type="RefSeq" id="WP_203918522.1">
    <property type="nucleotide sequence ID" value="NZ_BONZ01000030.1"/>
</dbReference>
<evidence type="ECO:0000256" key="5">
    <source>
        <dbReference type="PIRSR" id="PIRSR001365-2"/>
    </source>
</evidence>
<dbReference type="PANTHER" id="PTHR12128">
    <property type="entry name" value="DIHYDRODIPICOLINATE SYNTHASE"/>
    <property type="match status" value="1"/>
</dbReference>
<evidence type="ECO:0000256" key="2">
    <source>
        <dbReference type="ARBA" id="ARBA00023239"/>
    </source>
</evidence>
<keyword evidence="7" id="KW-1185">Reference proteome</keyword>
<organism evidence="6 7">
    <name type="scientific">Rugosimonospora africana</name>
    <dbReference type="NCBI Taxonomy" id="556532"/>
    <lineage>
        <taxon>Bacteria</taxon>
        <taxon>Bacillati</taxon>
        <taxon>Actinomycetota</taxon>
        <taxon>Actinomycetes</taxon>
        <taxon>Micromonosporales</taxon>
        <taxon>Micromonosporaceae</taxon>
        <taxon>Rugosimonospora</taxon>
    </lineage>
</organism>
<feature type="active site" description="Proton donor/acceptor" evidence="4">
    <location>
        <position position="135"/>
    </location>
</feature>
<accession>A0A8J3QU37</accession>
<protein>
    <submittedName>
        <fullName evidence="6">4-hydroxy-tetrahydrodipicolinate synthase</fullName>
    </submittedName>
</protein>
<dbReference type="SMART" id="SM01130">
    <property type="entry name" value="DHDPS"/>
    <property type="match status" value="1"/>
</dbReference>
<dbReference type="InterPro" id="IPR002220">
    <property type="entry name" value="DapA-like"/>
</dbReference>
<dbReference type="PRINTS" id="PR00146">
    <property type="entry name" value="DHPICSNTHASE"/>
</dbReference>
<dbReference type="Gene3D" id="3.20.20.70">
    <property type="entry name" value="Aldolase class I"/>
    <property type="match status" value="1"/>
</dbReference>
<dbReference type="Pfam" id="PF00701">
    <property type="entry name" value="DHDPS"/>
    <property type="match status" value="1"/>
</dbReference>
<gene>
    <name evidence="6" type="primary">dapA_1</name>
    <name evidence="6" type="ORF">Raf01_30430</name>
</gene>
<dbReference type="EMBL" id="BONZ01000030">
    <property type="protein sequence ID" value="GIH14871.1"/>
    <property type="molecule type" value="Genomic_DNA"/>
</dbReference>
<dbReference type="GO" id="GO:0008840">
    <property type="term" value="F:4-hydroxy-tetrahydrodipicolinate synthase activity"/>
    <property type="evidence" value="ECO:0007669"/>
    <property type="project" value="TreeGrafter"/>
</dbReference>
<reference evidence="6" key="1">
    <citation type="submission" date="2021-01" db="EMBL/GenBank/DDBJ databases">
        <title>Whole genome shotgun sequence of Rugosimonospora africana NBRC 104875.</title>
        <authorList>
            <person name="Komaki H."/>
            <person name="Tamura T."/>
        </authorList>
    </citation>
    <scope>NUCLEOTIDE SEQUENCE</scope>
    <source>
        <strain evidence="6">NBRC 104875</strain>
    </source>
</reference>
<evidence type="ECO:0000313" key="7">
    <source>
        <dbReference type="Proteomes" id="UP000642748"/>
    </source>
</evidence>
<comment type="similarity">
    <text evidence="1 3">Belongs to the DapA family.</text>
</comment>
<evidence type="ECO:0000256" key="3">
    <source>
        <dbReference type="PIRNR" id="PIRNR001365"/>
    </source>
</evidence>
<dbReference type="CDD" id="cd00408">
    <property type="entry name" value="DHDPS-like"/>
    <property type="match status" value="1"/>
</dbReference>
<feature type="active site" description="Schiff-base intermediate with substrate" evidence="4">
    <location>
        <position position="163"/>
    </location>
</feature>
<dbReference type="PIRSF" id="PIRSF001365">
    <property type="entry name" value="DHDPS"/>
    <property type="match status" value="1"/>
</dbReference>
<dbReference type="Proteomes" id="UP000642748">
    <property type="component" value="Unassembled WGS sequence"/>
</dbReference>
<evidence type="ECO:0000256" key="4">
    <source>
        <dbReference type="PIRSR" id="PIRSR001365-1"/>
    </source>
</evidence>
<name>A0A8J3QU37_9ACTN</name>
<comment type="caution">
    <text evidence="6">The sequence shown here is derived from an EMBL/GenBank/DDBJ whole genome shotgun (WGS) entry which is preliminary data.</text>
</comment>
<keyword evidence="2 3" id="KW-0456">Lyase</keyword>
<sequence length="289" mass="30186">MNLGRKIITAVPVGFAADGTVDLRASRRILRFVAGSGVDGAFVLGTTGEFPSLDRAERRALLDAYVEELGDLPMVVHVGAASAHEVLGLIEDARACGVRSVAAITPYYLPTTDAAVLSFFERISGAAGGMDVYAYIFARATGVVVGDDLLARISRLPNLYGAKVSGEPIIRLDGYRAVVPDDFVLLTGADSDLAVVPEHGGAGVISGVASAFPEPFIRLAAALADGDEPAVAAAQQQVDDVVELIAASPARMKATLRMRGVDAGHCRMALEPPSEAVLARLRRAVEAYA</sequence>
<feature type="binding site" evidence="5">
    <location>
        <position position="47"/>
    </location>
    <ligand>
        <name>pyruvate</name>
        <dbReference type="ChEBI" id="CHEBI:15361"/>
    </ligand>
</feature>